<feature type="chain" id="PRO_5003407178" description="C-type lectin domain-containing protein" evidence="1">
    <location>
        <begin position="27"/>
        <end position="201"/>
    </location>
</feature>
<dbReference type="AlphaFoldDB" id="G0PAE0"/>
<dbReference type="OrthoDB" id="5782761at2759"/>
<organism evidence="4">
    <name type="scientific">Caenorhabditis brenneri</name>
    <name type="common">Nematode worm</name>
    <dbReference type="NCBI Taxonomy" id="135651"/>
    <lineage>
        <taxon>Eukaryota</taxon>
        <taxon>Metazoa</taxon>
        <taxon>Ecdysozoa</taxon>
        <taxon>Nematoda</taxon>
        <taxon>Chromadorea</taxon>
        <taxon>Rhabditida</taxon>
        <taxon>Rhabditina</taxon>
        <taxon>Rhabditomorpha</taxon>
        <taxon>Rhabditoidea</taxon>
        <taxon>Rhabditidae</taxon>
        <taxon>Peloderinae</taxon>
        <taxon>Caenorhabditis</taxon>
    </lineage>
</organism>
<dbReference type="OMA" id="WDAREPS"/>
<dbReference type="PROSITE" id="PS50041">
    <property type="entry name" value="C_TYPE_LECTIN_2"/>
    <property type="match status" value="1"/>
</dbReference>
<evidence type="ECO:0000256" key="1">
    <source>
        <dbReference type="SAM" id="SignalP"/>
    </source>
</evidence>
<dbReference type="Gene3D" id="3.10.100.10">
    <property type="entry name" value="Mannose-Binding Protein A, subunit A"/>
    <property type="match status" value="1"/>
</dbReference>
<name>G0PAE0_CAEBE</name>
<evidence type="ECO:0000313" key="3">
    <source>
        <dbReference type="EMBL" id="EGT49264.1"/>
    </source>
</evidence>
<dbReference type="InParanoid" id="G0PAE0"/>
<dbReference type="PANTHER" id="PTHR23124">
    <property type="entry name" value="C-TYPE LECTIN DOMAIN-CONTAINING PROTEIN-RELATED-RELATED"/>
    <property type="match status" value="1"/>
</dbReference>
<dbReference type="Pfam" id="PF00059">
    <property type="entry name" value="Lectin_C"/>
    <property type="match status" value="1"/>
</dbReference>
<dbReference type="EMBL" id="GL380176">
    <property type="protein sequence ID" value="EGT49264.1"/>
    <property type="molecule type" value="Genomic_DNA"/>
</dbReference>
<feature type="domain" description="C-type lectin" evidence="2">
    <location>
        <begin position="44"/>
        <end position="179"/>
    </location>
</feature>
<reference evidence="4" key="1">
    <citation type="submission" date="2011-07" db="EMBL/GenBank/DDBJ databases">
        <authorList>
            <consortium name="Caenorhabditis brenneri Sequencing and Analysis Consortium"/>
            <person name="Wilson R.K."/>
        </authorList>
    </citation>
    <scope>NUCLEOTIDE SEQUENCE [LARGE SCALE GENOMIC DNA]</scope>
    <source>
        <strain evidence="4">PB2801</strain>
    </source>
</reference>
<evidence type="ECO:0000313" key="4">
    <source>
        <dbReference type="Proteomes" id="UP000008068"/>
    </source>
</evidence>
<accession>G0PAE0</accession>
<proteinExistence type="predicted"/>
<dbReference type="STRING" id="135651.G0PAE0"/>
<dbReference type="PANTHER" id="PTHR23124:SF134">
    <property type="entry name" value="C-TYPE LECTIN DOMAIN-CONTAINING PROTEIN"/>
    <property type="match status" value="1"/>
</dbReference>
<protein>
    <recommendedName>
        <fullName evidence="2">C-type lectin domain-containing protein</fullName>
    </recommendedName>
</protein>
<dbReference type="HOGENOM" id="CLU_058687_2_1_1"/>
<sequence>MFFLPRSFSLPSFLIFLNFLVIFAYSKKTNGHCPKDWKNVTRPSGEWCMKIIYENYLIHSEAEKRCQEEGATLSGFQNQMESMWVTTTVASKIYPNTGSVWVGYRRIKDCLKSGVTANCTRLNSFEWTDKVTTGSHGVVWTCGQPSNYAYAQECVTLTVGYTGYTEDGYQVGTLDDAYCGTRFKGTPRDVRAIVCGKTPEC</sequence>
<dbReference type="CDD" id="cd00037">
    <property type="entry name" value="CLECT"/>
    <property type="match status" value="1"/>
</dbReference>
<dbReference type="SMART" id="SM00034">
    <property type="entry name" value="CLECT"/>
    <property type="match status" value="1"/>
</dbReference>
<gene>
    <name evidence="3" type="ORF">CAEBREN_21895</name>
</gene>
<dbReference type="InterPro" id="IPR001304">
    <property type="entry name" value="C-type_lectin-like"/>
</dbReference>
<dbReference type="eggNOG" id="KOG4297">
    <property type="taxonomic scope" value="Eukaryota"/>
</dbReference>
<dbReference type="Proteomes" id="UP000008068">
    <property type="component" value="Unassembled WGS sequence"/>
</dbReference>
<keyword evidence="4" id="KW-1185">Reference proteome</keyword>
<dbReference type="SUPFAM" id="SSF56436">
    <property type="entry name" value="C-type lectin-like"/>
    <property type="match status" value="1"/>
</dbReference>
<keyword evidence="1" id="KW-0732">Signal</keyword>
<evidence type="ECO:0000259" key="2">
    <source>
        <dbReference type="PROSITE" id="PS50041"/>
    </source>
</evidence>
<feature type="signal peptide" evidence="1">
    <location>
        <begin position="1"/>
        <end position="26"/>
    </location>
</feature>
<dbReference type="InterPro" id="IPR016186">
    <property type="entry name" value="C-type_lectin-like/link_sf"/>
</dbReference>
<dbReference type="InterPro" id="IPR016187">
    <property type="entry name" value="CTDL_fold"/>
</dbReference>